<evidence type="ECO:0000256" key="1">
    <source>
        <dbReference type="SAM" id="SignalP"/>
    </source>
</evidence>
<reference evidence="2" key="1">
    <citation type="submission" date="2021-01" db="EMBL/GenBank/DDBJ databases">
        <authorList>
            <person name="Kaushik A."/>
        </authorList>
    </citation>
    <scope>NUCLEOTIDE SEQUENCE</scope>
    <source>
        <strain evidence="2">AG4-RS23</strain>
    </source>
</reference>
<evidence type="ECO:0000313" key="2">
    <source>
        <dbReference type="EMBL" id="CAE6530978.1"/>
    </source>
</evidence>
<dbReference type="EMBL" id="CAJMWY010004400">
    <property type="protein sequence ID" value="CAE6530978.1"/>
    <property type="molecule type" value="Genomic_DNA"/>
</dbReference>
<evidence type="ECO:0008006" key="4">
    <source>
        <dbReference type="Google" id="ProtNLM"/>
    </source>
</evidence>
<dbReference type="SUPFAM" id="SSF50685">
    <property type="entry name" value="Barwin-like endoglucanases"/>
    <property type="match status" value="1"/>
</dbReference>
<dbReference type="AlphaFoldDB" id="A0A8H3DL95"/>
<keyword evidence="1" id="KW-0732">Signal</keyword>
<dbReference type="InterPro" id="IPR036908">
    <property type="entry name" value="RlpA-like_sf"/>
</dbReference>
<gene>
    <name evidence="2" type="ORF">RDB_LOCUS174585</name>
</gene>
<comment type="caution">
    <text evidence="2">The sequence shown here is derived from an EMBL/GenBank/DDBJ whole genome shotgun (WGS) entry which is preliminary data.</text>
</comment>
<protein>
    <recommendedName>
        <fullName evidence="4">RlpA-like protein double-psi beta-barrel domain-containing protein</fullName>
    </recommendedName>
</protein>
<feature type="signal peptide" evidence="1">
    <location>
        <begin position="1"/>
        <end position="21"/>
    </location>
</feature>
<dbReference type="Gene3D" id="2.40.40.10">
    <property type="entry name" value="RlpA-like domain"/>
    <property type="match status" value="1"/>
</dbReference>
<name>A0A8H3DL95_9AGAM</name>
<accession>A0A8H3DL95</accession>
<sequence length="179" mass="19472">MQFSILSIVLAVLAAAPHAIAAPATPNGVVPIASPPAEGEFHNATAGYDATHGPQIERNLEVRQQYNAKGWNWGDRRAPCRGKDATYEPSVERVVGLSTYLIGDTRNCGREVNIENQGVYQTVKVVGVCQQCGKNDLGLSPALMKQFTKGQPQYINIKWSFGPPVHSPEEQAPHPNWKA</sequence>
<dbReference type="Proteomes" id="UP000663861">
    <property type="component" value="Unassembled WGS sequence"/>
</dbReference>
<feature type="chain" id="PRO_5034454988" description="RlpA-like protein double-psi beta-barrel domain-containing protein" evidence="1">
    <location>
        <begin position="22"/>
        <end position="179"/>
    </location>
</feature>
<dbReference type="CDD" id="cd22191">
    <property type="entry name" value="DPBB_RlpA_EXP_N-like"/>
    <property type="match status" value="1"/>
</dbReference>
<proteinExistence type="predicted"/>
<evidence type="ECO:0000313" key="3">
    <source>
        <dbReference type="Proteomes" id="UP000663861"/>
    </source>
</evidence>
<organism evidence="2 3">
    <name type="scientific">Rhizoctonia solani</name>
    <dbReference type="NCBI Taxonomy" id="456999"/>
    <lineage>
        <taxon>Eukaryota</taxon>
        <taxon>Fungi</taxon>
        <taxon>Dikarya</taxon>
        <taxon>Basidiomycota</taxon>
        <taxon>Agaricomycotina</taxon>
        <taxon>Agaricomycetes</taxon>
        <taxon>Cantharellales</taxon>
        <taxon>Ceratobasidiaceae</taxon>
        <taxon>Rhizoctonia</taxon>
    </lineage>
</organism>